<dbReference type="RefSeq" id="WP_169657821.1">
    <property type="nucleotide sequence ID" value="NZ_JABANE010000043.1"/>
</dbReference>
<gene>
    <name evidence="1" type="ORF">HHU12_16350</name>
</gene>
<evidence type="ECO:0000313" key="1">
    <source>
        <dbReference type="EMBL" id="NME69550.1"/>
    </source>
</evidence>
<name>A0A7X9XAD4_9BACT</name>
<proteinExistence type="predicted"/>
<dbReference type="Proteomes" id="UP000576082">
    <property type="component" value="Unassembled WGS sequence"/>
</dbReference>
<organism evidence="1 2">
    <name type="scientific">Flammeovirga aprica JL-4</name>
    <dbReference type="NCBI Taxonomy" id="694437"/>
    <lineage>
        <taxon>Bacteria</taxon>
        <taxon>Pseudomonadati</taxon>
        <taxon>Bacteroidota</taxon>
        <taxon>Cytophagia</taxon>
        <taxon>Cytophagales</taxon>
        <taxon>Flammeovirgaceae</taxon>
        <taxon>Flammeovirga</taxon>
    </lineage>
</organism>
<keyword evidence="2" id="KW-1185">Reference proteome</keyword>
<accession>A0A7X9XAD4</accession>
<dbReference type="AlphaFoldDB" id="A0A7X9XAD4"/>
<reference evidence="1 2" key="1">
    <citation type="submission" date="2020-04" db="EMBL/GenBank/DDBJ databases">
        <title>Flammeovirga sp. SR4, a novel species isolated from seawater.</title>
        <authorList>
            <person name="Wang X."/>
        </authorList>
    </citation>
    <scope>NUCLEOTIDE SEQUENCE [LARGE SCALE GENOMIC DNA]</scope>
    <source>
        <strain evidence="1 2">ATCC 23126</strain>
    </source>
</reference>
<sequence>MNNTEISAIWEQINHRKDVAKVHNLHFIKVVDQNLKNPHLITWDFYNKEVLISEVPYINTVDDEPLNLKDYKYLWVMEDNPSDQALFRILLNNDGQTINLKTLFHPSHKNNNLTVKYLGLVEEEVITE</sequence>
<protein>
    <submittedName>
        <fullName evidence="1">Uncharacterized protein</fullName>
    </submittedName>
</protein>
<evidence type="ECO:0000313" key="2">
    <source>
        <dbReference type="Proteomes" id="UP000576082"/>
    </source>
</evidence>
<comment type="caution">
    <text evidence="1">The sequence shown here is derived from an EMBL/GenBank/DDBJ whole genome shotgun (WGS) entry which is preliminary data.</text>
</comment>
<dbReference type="EMBL" id="JABANE010000043">
    <property type="protein sequence ID" value="NME69550.1"/>
    <property type="molecule type" value="Genomic_DNA"/>
</dbReference>